<evidence type="ECO:0000313" key="2">
    <source>
        <dbReference type="EMBL" id="MBO0933374.1"/>
    </source>
</evidence>
<feature type="transmembrane region" description="Helical" evidence="1">
    <location>
        <begin position="274"/>
        <end position="299"/>
    </location>
</feature>
<feature type="transmembrane region" description="Helical" evidence="1">
    <location>
        <begin position="342"/>
        <end position="360"/>
    </location>
</feature>
<dbReference type="RefSeq" id="WP_207337341.1">
    <property type="nucleotide sequence ID" value="NZ_JAFMYU010000019.1"/>
</dbReference>
<organism evidence="2 3">
    <name type="scientific">Fibrella aquatilis</name>
    <dbReference type="NCBI Taxonomy" id="2817059"/>
    <lineage>
        <taxon>Bacteria</taxon>
        <taxon>Pseudomonadati</taxon>
        <taxon>Bacteroidota</taxon>
        <taxon>Cytophagia</taxon>
        <taxon>Cytophagales</taxon>
        <taxon>Spirosomataceae</taxon>
        <taxon>Fibrella</taxon>
    </lineage>
</organism>
<keyword evidence="1" id="KW-1133">Transmembrane helix</keyword>
<gene>
    <name evidence="2" type="ORF">J2I48_20355</name>
</gene>
<name>A0A939G9Y6_9BACT</name>
<proteinExistence type="predicted"/>
<evidence type="ECO:0000313" key="3">
    <source>
        <dbReference type="Proteomes" id="UP000664795"/>
    </source>
</evidence>
<dbReference type="AlphaFoldDB" id="A0A939G9Y6"/>
<protein>
    <submittedName>
        <fullName evidence="2">Uncharacterized protein</fullName>
    </submittedName>
</protein>
<keyword evidence="1" id="KW-0472">Membrane</keyword>
<accession>A0A939G9Y6</accession>
<dbReference type="Proteomes" id="UP000664795">
    <property type="component" value="Unassembled WGS sequence"/>
</dbReference>
<feature type="transmembrane region" description="Helical" evidence="1">
    <location>
        <begin position="12"/>
        <end position="32"/>
    </location>
</feature>
<evidence type="ECO:0000256" key="1">
    <source>
        <dbReference type="SAM" id="Phobius"/>
    </source>
</evidence>
<dbReference type="EMBL" id="JAFMYU010000019">
    <property type="protein sequence ID" value="MBO0933374.1"/>
    <property type="molecule type" value="Genomic_DNA"/>
</dbReference>
<feature type="transmembrane region" description="Helical" evidence="1">
    <location>
        <begin position="213"/>
        <end position="230"/>
    </location>
</feature>
<comment type="caution">
    <text evidence="2">The sequence shown here is derived from an EMBL/GenBank/DDBJ whole genome shotgun (WGS) entry which is preliminary data.</text>
</comment>
<feature type="transmembrane region" description="Helical" evidence="1">
    <location>
        <begin position="311"/>
        <end position="330"/>
    </location>
</feature>
<sequence length="565" mass="63881">MTPPTRLPIPRTSAWLLLLAGLAPVLVFYAIVWQQAVNVPFQDDYDALFEPVMALSHGPNSLAKIWKVYATQDDERRIITDRFVAHMQYLFTGQLSFRTQTLIGSLVLLVVLAVFMAWFHRSQLPWLWAVPIPFVLFNIQYYDAVFWSMIPLQHIGVYVWGMLAIWWLSRNTRFFFWLALLATAVSVLSDVTGILLLPVGAVLLIGQHRWQRLAIWLLVVGGMVGLYMHGLEVPPYRPSLADNLKHPLVIIQLWLAMQGLWADVLPHAGLSGRVVLTIGCGLVAIWLWGSAMWGSIRAYFTNRQLPSGQDLFLYGGLLFLLGTFTLFAAGRALEGVNAAFISRYRVLYLLWLILLYLLILSRLNKKTLSNRLAGWGMVGCSLFFCLNTYFQSWNDFTLFRQTLLADLHGWRYNRALPSSPIYLNYRVAIDTLFENGMKRGIFQYENPGYDALRTAPVVGKTEVVVQQTASFVSVTVPQQPGAGSAPPDAVFVLLRTKTGAVHIFPTKATTYSPLTALRRQQYTTSPYTAIPILRNYLRSSVYAVEVGVWRGGEKVRYQTGQVISF</sequence>
<keyword evidence="1" id="KW-0812">Transmembrane</keyword>
<feature type="transmembrane region" description="Helical" evidence="1">
    <location>
        <begin position="174"/>
        <end position="206"/>
    </location>
</feature>
<feature type="transmembrane region" description="Helical" evidence="1">
    <location>
        <begin position="125"/>
        <end position="142"/>
    </location>
</feature>
<feature type="transmembrane region" description="Helical" evidence="1">
    <location>
        <begin position="101"/>
        <end position="119"/>
    </location>
</feature>
<feature type="transmembrane region" description="Helical" evidence="1">
    <location>
        <begin position="372"/>
        <end position="390"/>
    </location>
</feature>
<keyword evidence="3" id="KW-1185">Reference proteome</keyword>
<feature type="transmembrane region" description="Helical" evidence="1">
    <location>
        <begin position="149"/>
        <end position="168"/>
    </location>
</feature>
<reference evidence="2 3" key="1">
    <citation type="submission" date="2021-03" db="EMBL/GenBank/DDBJ databases">
        <title>Fibrella sp. HMF5036 genome sequencing and assembly.</title>
        <authorList>
            <person name="Kang H."/>
            <person name="Kim H."/>
            <person name="Bae S."/>
            <person name="Joh K."/>
        </authorList>
    </citation>
    <scope>NUCLEOTIDE SEQUENCE [LARGE SCALE GENOMIC DNA]</scope>
    <source>
        <strain evidence="2 3">HMF5036</strain>
    </source>
</reference>